<dbReference type="OrthoDB" id="256252at2157"/>
<dbReference type="Proteomes" id="UP000054387">
    <property type="component" value="Unassembled WGS sequence"/>
</dbReference>
<organism evidence="1 2">
    <name type="scientific">Haloprofundus marisrubri</name>
    <dbReference type="NCBI Taxonomy" id="1514971"/>
    <lineage>
        <taxon>Archaea</taxon>
        <taxon>Methanobacteriati</taxon>
        <taxon>Methanobacteriota</taxon>
        <taxon>Stenosarchaea group</taxon>
        <taxon>Halobacteria</taxon>
        <taxon>Halobacteriales</taxon>
        <taxon>Haloferacaceae</taxon>
        <taxon>Haloprofundus</taxon>
    </lineage>
</organism>
<dbReference type="InterPro" id="IPR055944">
    <property type="entry name" value="DUF7522"/>
</dbReference>
<accession>A0A0W1R8V0</accession>
<name>A0A0W1R8V0_9EURY</name>
<comment type="caution">
    <text evidence="1">The sequence shown here is derived from an EMBL/GenBank/DDBJ whole genome shotgun (WGS) entry which is preliminary data.</text>
</comment>
<protein>
    <submittedName>
        <fullName evidence="1">Uncharacterized protein</fullName>
    </submittedName>
</protein>
<keyword evidence="2" id="KW-1185">Reference proteome</keyword>
<gene>
    <name evidence="1" type="ORF">AUR64_09350</name>
</gene>
<dbReference type="Pfam" id="PF24366">
    <property type="entry name" value="DUF7522"/>
    <property type="match status" value="1"/>
</dbReference>
<reference evidence="1 2" key="1">
    <citation type="submission" date="2015-12" db="EMBL/GenBank/DDBJ databases">
        <title>Haloprofundus marisrubri gen. nov., sp. nov., an extremely halophilic archaeon isolated from the Discovery deep brine-seawater interface in the Red Sea.</title>
        <authorList>
            <person name="Zhang G."/>
            <person name="Stingl U."/>
            <person name="Rashid M."/>
        </authorList>
    </citation>
    <scope>NUCLEOTIDE SEQUENCE [LARGE SCALE GENOMIC DNA]</scope>
    <source>
        <strain evidence="1 2">SB9</strain>
    </source>
</reference>
<dbReference type="AlphaFoldDB" id="A0A0W1R8V0"/>
<dbReference type="RefSeq" id="WP_058581180.1">
    <property type="nucleotide sequence ID" value="NZ_LOPU01000018.1"/>
</dbReference>
<evidence type="ECO:0000313" key="2">
    <source>
        <dbReference type="Proteomes" id="UP000054387"/>
    </source>
</evidence>
<dbReference type="EMBL" id="LOPU01000018">
    <property type="protein sequence ID" value="KTG09825.1"/>
    <property type="molecule type" value="Genomic_DNA"/>
</dbReference>
<dbReference type="STRING" id="1514971.AUR64_09350"/>
<proteinExistence type="predicted"/>
<evidence type="ECO:0000313" key="1">
    <source>
        <dbReference type="EMBL" id="KTG09825.1"/>
    </source>
</evidence>
<sequence>MATQPSDDLRDGIVYLARTGLGDALRSVIYFTPDEFELMYLRSDLYGDDKERARAVKEPLVENERLGFDARETYNELGDEPASEPDIGEYEFTIRVFSKGFLCRVLVENHGVILTTDELHIAEFEAQAVSLRSLLAVASDS</sequence>